<dbReference type="Proteomes" id="UP000005446">
    <property type="component" value="Unassembled WGS sequence"/>
</dbReference>
<dbReference type="InParanoid" id="H0ELK6"/>
<feature type="region of interest" description="Disordered" evidence="1">
    <location>
        <begin position="1"/>
        <end position="24"/>
    </location>
</feature>
<protein>
    <submittedName>
        <fullName evidence="2">Uncharacterized protein</fullName>
    </submittedName>
</protein>
<keyword evidence="3" id="KW-1185">Reference proteome</keyword>
<accession>H0ELK6</accession>
<evidence type="ECO:0000256" key="1">
    <source>
        <dbReference type="SAM" id="MobiDB-lite"/>
    </source>
</evidence>
<evidence type="ECO:0000313" key="3">
    <source>
        <dbReference type="Proteomes" id="UP000005446"/>
    </source>
</evidence>
<reference evidence="2 3" key="1">
    <citation type="journal article" date="2012" name="Eukaryot. Cell">
        <title>Genome sequence of the fungus Glarea lozoyensis: the first genome sequence of a species from the Helotiaceae family.</title>
        <authorList>
            <person name="Youssar L."/>
            <person name="Gruening B.A."/>
            <person name="Erxleben A."/>
            <person name="Guenther S."/>
            <person name="Huettel W."/>
        </authorList>
    </citation>
    <scope>NUCLEOTIDE SEQUENCE [LARGE SCALE GENOMIC DNA]</scope>
    <source>
        <strain evidence="3">ATCC 74030 / MF5533</strain>
    </source>
</reference>
<proteinExistence type="predicted"/>
<dbReference type="AlphaFoldDB" id="H0ELK6"/>
<evidence type="ECO:0000313" key="2">
    <source>
        <dbReference type="EMBL" id="EHL00585.1"/>
    </source>
</evidence>
<name>H0ELK6_GLAL7</name>
<sequence>MKKRKTAAPPIAAPAMPPGESVAGDEEAAVVGDEDVDEVVVEAEADVVAAEEVGGASESILVRKPEMARGFCQLVYEMSYFGVVQTHEFMDVGKREEAARQRGQRFRLRTAEEAREGKGPM</sequence>
<dbReference type="EMBL" id="AGUE01000078">
    <property type="protein sequence ID" value="EHL00585.1"/>
    <property type="molecule type" value="Genomic_DNA"/>
</dbReference>
<organism evidence="2 3">
    <name type="scientific">Glarea lozoyensis (strain ATCC 74030 / MF5533)</name>
    <dbReference type="NCBI Taxonomy" id="1104152"/>
    <lineage>
        <taxon>Eukaryota</taxon>
        <taxon>Fungi</taxon>
        <taxon>Dikarya</taxon>
        <taxon>Ascomycota</taxon>
        <taxon>Pezizomycotina</taxon>
        <taxon>Leotiomycetes</taxon>
        <taxon>Helotiales</taxon>
        <taxon>Helotiaceae</taxon>
        <taxon>Glarea</taxon>
    </lineage>
</organism>
<gene>
    <name evidence="2" type="ORF">M7I_3470</name>
</gene>
<dbReference type="HOGENOM" id="CLU_2038313_0_0_1"/>
<comment type="caution">
    <text evidence="2">The sequence shown here is derived from an EMBL/GenBank/DDBJ whole genome shotgun (WGS) entry which is preliminary data.</text>
</comment>